<name>A0ABN9V043_9DINO</name>
<proteinExistence type="predicted"/>
<evidence type="ECO:0000256" key="1">
    <source>
        <dbReference type="SAM" id="Phobius"/>
    </source>
</evidence>
<feature type="transmembrane region" description="Helical" evidence="1">
    <location>
        <begin position="260"/>
        <end position="279"/>
    </location>
</feature>
<sequence length="303" mass="31697">MGPAAAAVEPRGAAKDARLALAGPLLAALAAVIPRDAEGLHGLFLVCTLLLLSAVLFAAECAQVHVPFLSRAARLVLDRTENARRNWETDTLRSFAEAASWLSISAQLHEHYGDVWVSAPLGALCGFAVVIVGDQLNILTARACRCGRRAGGQPGRLDALDARELAVFAVALAAAVGVRTSAPALGLGMALLEPMAASVCLVVMSQVLLRCSPGSRAGLIVHDRIVNTVGNWQKHPIRSALECSAWLATTYAVHSRSSGLLPLSAVIGGLAGFAVSIVGELGFSHVDGPVRPVNDDPRLVYRE</sequence>
<evidence type="ECO:0000313" key="3">
    <source>
        <dbReference type="Proteomes" id="UP001189429"/>
    </source>
</evidence>
<feature type="transmembrane region" description="Helical" evidence="1">
    <location>
        <begin position="40"/>
        <end position="59"/>
    </location>
</feature>
<keyword evidence="1" id="KW-0472">Membrane</keyword>
<feature type="non-terminal residue" evidence="2">
    <location>
        <position position="303"/>
    </location>
</feature>
<evidence type="ECO:0008006" key="4">
    <source>
        <dbReference type="Google" id="ProtNLM"/>
    </source>
</evidence>
<dbReference type="EMBL" id="CAUYUJ010016503">
    <property type="protein sequence ID" value="CAK0865958.1"/>
    <property type="molecule type" value="Genomic_DNA"/>
</dbReference>
<protein>
    <recommendedName>
        <fullName evidence="4">Dolichol kinase</fullName>
    </recommendedName>
</protein>
<reference evidence="2" key="1">
    <citation type="submission" date="2023-10" db="EMBL/GenBank/DDBJ databases">
        <authorList>
            <person name="Chen Y."/>
            <person name="Shah S."/>
            <person name="Dougan E. K."/>
            <person name="Thang M."/>
            <person name="Chan C."/>
        </authorList>
    </citation>
    <scope>NUCLEOTIDE SEQUENCE [LARGE SCALE GENOMIC DNA]</scope>
</reference>
<keyword evidence="1" id="KW-1133">Transmembrane helix</keyword>
<keyword evidence="1" id="KW-0812">Transmembrane</keyword>
<organism evidence="2 3">
    <name type="scientific">Prorocentrum cordatum</name>
    <dbReference type="NCBI Taxonomy" id="2364126"/>
    <lineage>
        <taxon>Eukaryota</taxon>
        <taxon>Sar</taxon>
        <taxon>Alveolata</taxon>
        <taxon>Dinophyceae</taxon>
        <taxon>Prorocentrales</taxon>
        <taxon>Prorocentraceae</taxon>
        <taxon>Prorocentrum</taxon>
    </lineage>
</organism>
<dbReference type="Proteomes" id="UP001189429">
    <property type="component" value="Unassembled WGS sequence"/>
</dbReference>
<gene>
    <name evidence="2" type="ORF">PCOR1329_LOCUS53339</name>
</gene>
<accession>A0ABN9V043</accession>
<keyword evidence="3" id="KW-1185">Reference proteome</keyword>
<evidence type="ECO:0000313" key="2">
    <source>
        <dbReference type="EMBL" id="CAK0865958.1"/>
    </source>
</evidence>
<comment type="caution">
    <text evidence="2">The sequence shown here is derived from an EMBL/GenBank/DDBJ whole genome shotgun (WGS) entry which is preliminary data.</text>
</comment>